<reference evidence="2" key="1">
    <citation type="submission" date="2018-06" db="EMBL/GenBank/DDBJ databases">
        <authorList>
            <consortium name="Pathogen Informatics"/>
        </authorList>
    </citation>
    <scope>NUCLEOTIDE SEQUENCE [LARGE SCALE GENOMIC DNA]</scope>
    <source>
        <strain evidence="2">NCTC10115</strain>
    </source>
</reference>
<dbReference type="AlphaFoldDB" id="A0A3B0PSZ9"/>
<proteinExistence type="predicted"/>
<evidence type="ECO:0000313" key="2">
    <source>
        <dbReference type="Proteomes" id="UP000260136"/>
    </source>
</evidence>
<dbReference type="Proteomes" id="UP000260136">
    <property type="component" value="Chromosome"/>
</dbReference>
<protein>
    <submittedName>
        <fullName evidence="1">Uncharacterized protein</fullName>
    </submittedName>
</protein>
<evidence type="ECO:0000313" key="1">
    <source>
        <dbReference type="EMBL" id="SYV94506.1"/>
    </source>
</evidence>
<organism evidence="1 2">
    <name type="scientific">Mycoplasmoides gallisepticum</name>
    <name type="common">Mycoplasma gallisepticum</name>
    <dbReference type="NCBI Taxonomy" id="2096"/>
    <lineage>
        <taxon>Bacteria</taxon>
        <taxon>Bacillati</taxon>
        <taxon>Mycoplasmatota</taxon>
        <taxon>Mycoplasmoidales</taxon>
        <taxon>Mycoplasmoidaceae</taxon>
        <taxon>Mycoplasmoides</taxon>
    </lineage>
</organism>
<dbReference type="EMBL" id="LS991952">
    <property type="protein sequence ID" value="SYV94506.1"/>
    <property type="molecule type" value="Genomic_DNA"/>
</dbReference>
<name>A0A3B0PSZ9_MYCGL</name>
<gene>
    <name evidence="1" type="ORF">NCTC10115_00831</name>
</gene>
<accession>A0A3B0PSZ9</accession>
<feature type="non-terminal residue" evidence="1">
    <location>
        <position position="62"/>
    </location>
</feature>
<sequence length="62" mass="7116">MARLKQLFLLLKNDKKVLALTMILTSFKSIFRIGSSLIFGYVIQNIFVNITTLDPVVAQENW</sequence>